<reference evidence="2 3" key="1">
    <citation type="submission" date="2021-03" db="EMBL/GenBank/DDBJ databases">
        <title>Sequencing the genomes of 1000 actinobacteria strains.</title>
        <authorList>
            <person name="Klenk H.-P."/>
        </authorList>
    </citation>
    <scope>NUCLEOTIDE SEQUENCE [LARGE SCALE GENOMIC DNA]</scope>
    <source>
        <strain evidence="2 3">DSM 15454</strain>
    </source>
</reference>
<dbReference type="RefSeq" id="WP_209906420.1">
    <property type="nucleotide sequence ID" value="NZ_BAAAMI010000019.1"/>
</dbReference>
<proteinExistence type="predicted"/>
<protein>
    <submittedName>
        <fullName evidence="2">Membrane protein</fullName>
    </submittedName>
</protein>
<name>A0ABS4WAH9_9MICC</name>
<organism evidence="2 3">
    <name type="scientific">Paeniglutamicibacter psychrophenolicus</name>
    <dbReference type="NCBI Taxonomy" id="257454"/>
    <lineage>
        <taxon>Bacteria</taxon>
        <taxon>Bacillati</taxon>
        <taxon>Actinomycetota</taxon>
        <taxon>Actinomycetes</taxon>
        <taxon>Micrococcales</taxon>
        <taxon>Micrococcaceae</taxon>
        <taxon>Paeniglutamicibacter</taxon>
    </lineage>
</organism>
<evidence type="ECO:0000313" key="2">
    <source>
        <dbReference type="EMBL" id="MBP2373212.1"/>
    </source>
</evidence>
<dbReference type="Proteomes" id="UP000766570">
    <property type="component" value="Unassembled WGS sequence"/>
</dbReference>
<dbReference type="Pfam" id="PF06993">
    <property type="entry name" value="DUF1304"/>
    <property type="match status" value="1"/>
</dbReference>
<dbReference type="InterPro" id="IPR009732">
    <property type="entry name" value="DUF1304"/>
</dbReference>
<accession>A0ABS4WAH9</accession>
<keyword evidence="1" id="KW-1133">Transmembrane helix</keyword>
<keyword evidence="1" id="KW-0812">Transmembrane</keyword>
<evidence type="ECO:0000313" key="3">
    <source>
        <dbReference type="Proteomes" id="UP000766570"/>
    </source>
</evidence>
<evidence type="ECO:0000256" key="1">
    <source>
        <dbReference type="SAM" id="Phobius"/>
    </source>
</evidence>
<comment type="caution">
    <text evidence="2">The sequence shown here is derived from an EMBL/GenBank/DDBJ whole genome shotgun (WGS) entry which is preliminary data.</text>
</comment>
<gene>
    <name evidence="2" type="ORF">JOF46_001124</name>
</gene>
<feature type="transmembrane region" description="Helical" evidence="1">
    <location>
        <begin position="48"/>
        <end position="72"/>
    </location>
</feature>
<feature type="transmembrane region" description="Helical" evidence="1">
    <location>
        <begin position="78"/>
        <end position="98"/>
    </location>
</feature>
<dbReference type="EMBL" id="JAGIOE010000001">
    <property type="protein sequence ID" value="MBP2373212.1"/>
    <property type="molecule type" value="Genomic_DNA"/>
</dbReference>
<feature type="transmembrane region" description="Helical" evidence="1">
    <location>
        <begin position="6"/>
        <end position="27"/>
    </location>
</feature>
<sequence>MNAAALILAILEGILLLGIGTLEAFFFRKPQLYPIFLIRPEDHRAVRLWTVNVGWYNICSGLAIAVGLVLAATASADSGLAVVLTICAMQVVLGVVLVMTEAKLWRGAVGQALLPLAVILAAVLLN</sequence>
<feature type="transmembrane region" description="Helical" evidence="1">
    <location>
        <begin position="105"/>
        <end position="125"/>
    </location>
</feature>
<keyword evidence="1" id="KW-0472">Membrane</keyword>
<keyword evidence="3" id="KW-1185">Reference proteome</keyword>